<dbReference type="STRING" id="218821.SAMN05421837_101216"/>
<name>A0A1H5Q3T1_9PSEU</name>
<keyword evidence="1" id="KW-0812">Transmembrane</keyword>
<feature type="transmembrane region" description="Helical" evidence="1">
    <location>
        <begin position="97"/>
        <end position="118"/>
    </location>
</feature>
<evidence type="ECO:0000313" key="2">
    <source>
        <dbReference type="EMBL" id="SEF20071.1"/>
    </source>
</evidence>
<feature type="transmembrane region" description="Helical" evidence="1">
    <location>
        <begin position="31"/>
        <end position="52"/>
    </location>
</feature>
<accession>A0A1H5Q3T1</accession>
<dbReference type="Proteomes" id="UP000198878">
    <property type="component" value="Unassembled WGS sequence"/>
</dbReference>
<dbReference type="RefSeq" id="WP_086674327.1">
    <property type="nucleotide sequence ID" value="NZ_FNUJ01000001.1"/>
</dbReference>
<keyword evidence="1" id="KW-0472">Membrane</keyword>
<evidence type="ECO:0000313" key="3">
    <source>
        <dbReference type="Proteomes" id="UP000198878"/>
    </source>
</evidence>
<keyword evidence="1" id="KW-1133">Transmembrane helix</keyword>
<dbReference type="AlphaFoldDB" id="A0A1H5Q3T1"/>
<evidence type="ECO:0000256" key="1">
    <source>
        <dbReference type="SAM" id="Phobius"/>
    </source>
</evidence>
<organism evidence="2 3">
    <name type="scientific">Amycolatopsis pretoriensis</name>
    <dbReference type="NCBI Taxonomy" id="218821"/>
    <lineage>
        <taxon>Bacteria</taxon>
        <taxon>Bacillati</taxon>
        <taxon>Actinomycetota</taxon>
        <taxon>Actinomycetes</taxon>
        <taxon>Pseudonocardiales</taxon>
        <taxon>Pseudonocardiaceae</taxon>
        <taxon>Amycolatopsis</taxon>
    </lineage>
</organism>
<evidence type="ECO:0008006" key="4">
    <source>
        <dbReference type="Google" id="ProtNLM"/>
    </source>
</evidence>
<keyword evidence="3" id="KW-1185">Reference proteome</keyword>
<reference evidence="3" key="1">
    <citation type="submission" date="2016-10" db="EMBL/GenBank/DDBJ databases">
        <authorList>
            <person name="Varghese N."/>
            <person name="Submissions S."/>
        </authorList>
    </citation>
    <scope>NUCLEOTIDE SEQUENCE [LARGE SCALE GENOMIC DNA]</scope>
    <source>
        <strain evidence="3">DSM 44654</strain>
    </source>
</reference>
<proteinExistence type="predicted"/>
<gene>
    <name evidence="2" type="ORF">SAMN05421837_101216</name>
</gene>
<sequence>MNVLLRFATAACLGVSGYVHAQLYVDGYRVIPVIGPAFLLQAAGALAVAILVLAGGPPLIRLAAAGLAAGALAGFVLSRTTGLFGFSERGFRPAPQALVSVLAEVAVLVLVAVAVLLARRSPQVRGTVDVEDRTGTPHGPG</sequence>
<protein>
    <recommendedName>
        <fullName evidence="4">DUF4345 domain-containing protein</fullName>
    </recommendedName>
</protein>
<dbReference type="EMBL" id="FNUJ01000001">
    <property type="protein sequence ID" value="SEF20071.1"/>
    <property type="molecule type" value="Genomic_DNA"/>
</dbReference>
<dbReference type="OrthoDB" id="3218431at2"/>
<feature type="transmembrane region" description="Helical" evidence="1">
    <location>
        <begin position="59"/>
        <end position="77"/>
    </location>
</feature>